<keyword evidence="3 6" id="KW-0812">Transmembrane</keyword>
<evidence type="ECO:0000313" key="7">
    <source>
        <dbReference type="EMBL" id="KAK0512515.1"/>
    </source>
</evidence>
<feature type="transmembrane region" description="Helical" evidence="6">
    <location>
        <begin position="296"/>
        <end position="316"/>
    </location>
</feature>
<evidence type="ECO:0000256" key="1">
    <source>
        <dbReference type="ARBA" id="ARBA00004141"/>
    </source>
</evidence>
<keyword evidence="8" id="KW-1185">Reference proteome</keyword>
<feature type="transmembrane region" description="Helical" evidence="6">
    <location>
        <begin position="344"/>
        <end position="366"/>
    </location>
</feature>
<dbReference type="AlphaFoldDB" id="A0AA39R0D5"/>
<keyword evidence="4 6" id="KW-1133">Transmembrane helix</keyword>
<feature type="transmembrane region" description="Helical" evidence="6">
    <location>
        <begin position="52"/>
        <end position="71"/>
    </location>
</feature>
<evidence type="ECO:0000256" key="4">
    <source>
        <dbReference type="ARBA" id="ARBA00022989"/>
    </source>
</evidence>
<sequence length="542" mass="58834">MALGSPYLLSLGFSKPLMALVWIAGPLAGVIGQPFFGLSSDNCRIPWGRRRPFVATGFVFISLSLLALAWVDELVHYLAWVVGVNTQSHHLKTATLTAAALFIWIMNFAIQLLQCGLRALIVDLCPSSDMDTANAWASRMISIASLLGYSADVLDLPVLLHFSTSSRFKALCVLAVCALIVTTCLCLLFVREADPNENGPRDAKLDGILGKFKYIRASIFNLSPDVIGVSLSNASHQCLTSYIATSTNSVRPPDLLTYPPSNKTLYIRNKATSPAFHPYPTQVSSLHSHATSNGSLALVFFAFTQVLTSIIAPLIVPHPPLHRPSPTTLPTPLRQKHTRTPWTALRTLWLLSHLLFALAMLSTLFITTVTGAIVLAAMAGISAALAQFVPYTLISGSLSRHRAIRVSALKAQENLLEPYVTEPGIVMGLHNMAIAAPQLVAACLSSVIFWVSEGRRGGPIGTAWALAVGGLSALVALYFTGKLREDDRVINGGREARFELGQRGSWMEELEVMRDCEMAETRLLEPDGADNIPRTFSYPSEV</sequence>
<dbReference type="SUPFAM" id="SSF103473">
    <property type="entry name" value="MFS general substrate transporter"/>
    <property type="match status" value="1"/>
</dbReference>
<name>A0AA39R0D5_9LECA</name>
<evidence type="ECO:0008006" key="9">
    <source>
        <dbReference type="Google" id="ProtNLM"/>
    </source>
</evidence>
<dbReference type="Gene3D" id="1.20.1250.20">
    <property type="entry name" value="MFS general substrate transporter like domains"/>
    <property type="match status" value="1"/>
</dbReference>
<evidence type="ECO:0000313" key="8">
    <source>
        <dbReference type="Proteomes" id="UP001166286"/>
    </source>
</evidence>
<accession>A0AA39R0D5</accession>
<dbReference type="InterPro" id="IPR036259">
    <property type="entry name" value="MFS_trans_sf"/>
</dbReference>
<evidence type="ECO:0000256" key="2">
    <source>
        <dbReference type="ARBA" id="ARBA00022448"/>
    </source>
</evidence>
<protein>
    <recommendedName>
        <fullName evidence="9">MFS general substrate transporter</fullName>
    </recommendedName>
</protein>
<evidence type="ECO:0000256" key="3">
    <source>
        <dbReference type="ARBA" id="ARBA00022692"/>
    </source>
</evidence>
<keyword evidence="5 6" id="KW-0472">Membrane</keyword>
<dbReference type="EMBL" id="JAFEKC020000009">
    <property type="protein sequence ID" value="KAK0512515.1"/>
    <property type="molecule type" value="Genomic_DNA"/>
</dbReference>
<feature type="transmembrane region" description="Helical" evidence="6">
    <location>
        <begin position="463"/>
        <end position="481"/>
    </location>
</feature>
<comment type="caution">
    <text evidence="7">The sequence shown here is derived from an EMBL/GenBank/DDBJ whole genome shotgun (WGS) entry which is preliminary data.</text>
</comment>
<gene>
    <name evidence="7" type="ORF">JMJ35_004532</name>
</gene>
<feature type="transmembrane region" description="Helical" evidence="6">
    <location>
        <begin position="170"/>
        <end position="190"/>
    </location>
</feature>
<dbReference type="GO" id="GO:0005886">
    <property type="term" value="C:plasma membrane"/>
    <property type="evidence" value="ECO:0007669"/>
    <property type="project" value="TreeGrafter"/>
</dbReference>
<keyword evidence="2" id="KW-0813">Transport</keyword>
<dbReference type="Proteomes" id="UP001166286">
    <property type="component" value="Unassembled WGS sequence"/>
</dbReference>
<feature type="transmembrane region" description="Helical" evidence="6">
    <location>
        <begin position="20"/>
        <end position="40"/>
    </location>
</feature>
<evidence type="ECO:0000256" key="5">
    <source>
        <dbReference type="ARBA" id="ARBA00023136"/>
    </source>
</evidence>
<organism evidence="7 8">
    <name type="scientific">Cladonia borealis</name>
    <dbReference type="NCBI Taxonomy" id="184061"/>
    <lineage>
        <taxon>Eukaryota</taxon>
        <taxon>Fungi</taxon>
        <taxon>Dikarya</taxon>
        <taxon>Ascomycota</taxon>
        <taxon>Pezizomycotina</taxon>
        <taxon>Lecanoromycetes</taxon>
        <taxon>OSLEUM clade</taxon>
        <taxon>Lecanoromycetidae</taxon>
        <taxon>Lecanorales</taxon>
        <taxon>Lecanorineae</taxon>
        <taxon>Cladoniaceae</taxon>
        <taxon>Cladonia</taxon>
    </lineage>
</organism>
<dbReference type="GO" id="GO:0008506">
    <property type="term" value="F:sucrose:proton symporter activity"/>
    <property type="evidence" value="ECO:0007669"/>
    <property type="project" value="TreeGrafter"/>
</dbReference>
<reference evidence="7" key="1">
    <citation type="submission" date="2023-03" db="EMBL/GenBank/DDBJ databases">
        <title>Complete genome of Cladonia borealis.</title>
        <authorList>
            <person name="Park H."/>
        </authorList>
    </citation>
    <scope>NUCLEOTIDE SEQUENCE</scope>
    <source>
        <strain evidence="7">ANT050790</strain>
    </source>
</reference>
<proteinExistence type="predicted"/>
<dbReference type="PANTHER" id="PTHR19432:SF35">
    <property type="entry name" value="SOLUTE CARRIER FAMILY 45 MEMBER 3 ISOFORM X1"/>
    <property type="match status" value="1"/>
</dbReference>
<dbReference type="PANTHER" id="PTHR19432">
    <property type="entry name" value="SUGAR TRANSPORTER"/>
    <property type="match status" value="1"/>
</dbReference>
<comment type="subcellular location">
    <subcellularLocation>
        <location evidence="1">Membrane</location>
        <topology evidence="1">Multi-pass membrane protein</topology>
    </subcellularLocation>
</comment>
<evidence type="ECO:0000256" key="6">
    <source>
        <dbReference type="SAM" id="Phobius"/>
    </source>
</evidence>
<feature type="transmembrane region" description="Helical" evidence="6">
    <location>
        <begin position="432"/>
        <end position="451"/>
    </location>
</feature>